<keyword evidence="3" id="KW-1185">Reference proteome</keyword>
<dbReference type="eggNOG" id="COG0702">
    <property type="taxonomic scope" value="Bacteria"/>
</dbReference>
<evidence type="ECO:0000313" key="3">
    <source>
        <dbReference type="Proteomes" id="UP000002734"/>
    </source>
</evidence>
<dbReference type="Pfam" id="PF01370">
    <property type="entry name" value="Epimerase"/>
    <property type="match status" value="1"/>
</dbReference>
<dbReference type="InterPro" id="IPR001509">
    <property type="entry name" value="Epimerase_deHydtase"/>
</dbReference>
<evidence type="ECO:0000259" key="1">
    <source>
        <dbReference type="Pfam" id="PF01370"/>
    </source>
</evidence>
<proteinExistence type="predicted"/>
<dbReference type="Gene3D" id="3.40.50.720">
    <property type="entry name" value="NAD(P)-binding Rossmann-like Domain"/>
    <property type="match status" value="1"/>
</dbReference>
<dbReference type="InterPro" id="IPR021295">
    <property type="entry name" value="DUF2867"/>
</dbReference>
<organism evidence="2 3">
    <name type="scientific">Musicola paradisiaca (strain Ech703)</name>
    <name type="common">Dickeya paradisiaca</name>
    <name type="synonym">Dickeya dadantii</name>
    <dbReference type="NCBI Taxonomy" id="579405"/>
    <lineage>
        <taxon>Bacteria</taxon>
        <taxon>Pseudomonadati</taxon>
        <taxon>Pseudomonadota</taxon>
        <taxon>Gammaproteobacteria</taxon>
        <taxon>Enterobacterales</taxon>
        <taxon>Pectobacteriaceae</taxon>
        <taxon>Musicola</taxon>
    </lineage>
</organism>
<dbReference type="Pfam" id="PF11066">
    <property type="entry name" value="DUF2867"/>
    <property type="match status" value="1"/>
</dbReference>
<reference evidence="2" key="1">
    <citation type="submission" date="2009-06" db="EMBL/GenBank/DDBJ databases">
        <title>Complete sequence of Dickeya dadantii Ech703.</title>
        <authorList>
            <consortium name="US DOE Joint Genome Institute"/>
            <person name="Lucas S."/>
            <person name="Copeland A."/>
            <person name="Lapidus A."/>
            <person name="Glavina del Rio T."/>
            <person name="Dalin E."/>
            <person name="Tice H."/>
            <person name="Bruce D."/>
            <person name="Goodwin L."/>
            <person name="Pitluck S."/>
            <person name="Chertkov O."/>
            <person name="Brettin T."/>
            <person name="Detter J.C."/>
            <person name="Han C."/>
            <person name="Larimer F."/>
            <person name="Land M."/>
            <person name="Hauser L."/>
            <person name="Kyrpides N."/>
            <person name="Mikhailova N."/>
            <person name="Balakrishnan V."/>
            <person name="Glasner J."/>
            <person name="Perna N.T."/>
        </authorList>
    </citation>
    <scope>NUCLEOTIDE SEQUENCE [LARGE SCALE GENOMIC DNA]</scope>
    <source>
        <strain evidence="2">Ech703</strain>
    </source>
</reference>
<dbReference type="EMBL" id="CP001654">
    <property type="protein sequence ID" value="ACS86058.1"/>
    <property type="molecule type" value="Genomic_DNA"/>
</dbReference>
<feature type="domain" description="NAD-dependent epimerase/dehydratase" evidence="1">
    <location>
        <begin position="9"/>
        <end position="118"/>
    </location>
</feature>
<dbReference type="SUPFAM" id="SSF51735">
    <property type="entry name" value="NAD(P)-binding Rossmann-fold domains"/>
    <property type="match status" value="1"/>
</dbReference>
<name>C6C7W6_MUSP7</name>
<accession>C6C7W6</accession>
<dbReference type="Proteomes" id="UP000002734">
    <property type="component" value="Chromosome"/>
</dbReference>
<gene>
    <name evidence="2" type="ordered locus">Dd703_2273</name>
</gene>
<dbReference type="KEGG" id="dda:Dd703_2273"/>
<dbReference type="STRING" id="579405.Dd703_2273"/>
<sequence>MAHTHPNPVLILGASSYIGRHLTAWLSRQGQPVIAASSHPERLSALALPGVRNEYLDLMKPHTLPEGLWQAETLYYLFHNMEDGPDFVDRERQSAQNLRHMLRTSHVRQIICLGTVSSSPPLLSEYAHARQQTGDILRNCGIPVTEIRIGPIIGPGSVAFEVMRSAVEHLPILMPPHWTRAKSSPIALDNLLHYLDEIRRHPTAEHRVLEAAGPDFVSYISLLRRFIRLAGKRRWVIPLPLSFNALSRCFLQAVTSLPRPFIHALIASQQQDIVMTDNSLQQLIPQRLQTVDDAIAAALNSAIDEMSHPDWGFDATARARWRPGFAFYPKRVGFSQKTVASSKAIWHVTQRVGGADGYFYANRLWRIRARIDDLCGNQVVYGRPARNELRTGDNINGWRALAVQPPHSLNLLFGMKAPGLGRLTFTIDERGTYRIVGIHAWWHPDGWKGLLYWYLMTPIHVFIFRGMTQRIAQLAEEAELPDPDNSLPGDS</sequence>
<dbReference type="HOGENOM" id="CLU_007383_6_11_6"/>
<protein>
    <submittedName>
        <fullName evidence="2">NAD-dependent epimerase/dehydratase</fullName>
    </submittedName>
</protein>
<dbReference type="AlphaFoldDB" id="C6C7W6"/>
<evidence type="ECO:0000313" key="2">
    <source>
        <dbReference type="EMBL" id="ACS86058.1"/>
    </source>
</evidence>
<dbReference type="RefSeq" id="WP_015853965.1">
    <property type="nucleotide sequence ID" value="NC_012880.1"/>
</dbReference>
<dbReference type="InterPro" id="IPR036291">
    <property type="entry name" value="NAD(P)-bd_dom_sf"/>
</dbReference>